<evidence type="ECO:0000313" key="3">
    <source>
        <dbReference type="Proteomes" id="UP001374535"/>
    </source>
</evidence>
<keyword evidence="3" id="KW-1185">Reference proteome</keyword>
<dbReference type="Proteomes" id="UP001374535">
    <property type="component" value="Chromosome 6"/>
</dbReference>
<evidence type="ECO:0000256" key="1">
    <source>
        <dbReference type="SAM" id="MobiDB-lite"/>
    </source>
</evidence>
<dbReference type="EMBL" id="CP144695">
    <property type="protein sequence ID" value="WVZ06382.1"/>
    <property type="molecule type" value="Genomic_DNA"/>
</dbReference>
<protein>
    <submittedName>
        <fullName evidence="2">Uncharacterized protein</fullName>
    </submittedName>
</protein>
<gene>
    <name evidence="2" type="ORF">V8G54_019728</name>
</gene>
<reference evidence="2 3" key="1">
    <citation type="journal article" date="2023" name="Life. Sci Alliance">
        <title>Evolutionary insights into 3D genome organization and epigenetic landscape of Vigna mungo.</title>
        <authorList>
            <person name="Junaid A."/>
            <person name="Singh B."/>
            <person name="Bhatia S."/>
        </authorList>
    </citation>
    <scope>NUCLEOTIDE SEQUENCE [LARGE SCALE GENOMIC DNA]</scope>
    <source>
        <strain evidence="2">Urdbean</strain>
    </source>
</reference>
<feature type="compositionally biased region" description="Polar residues" evidence="1">
    <location>
        <begin position="105"/>
        <end position="115"/>
    </location>
</feature>
<dbReference type="AlphaFoldDB" id="A0AAQ3NC74"/>
<evidence type="ECO:0000313" key="2">
    <source>
        <dbReference type="EMBL" id="WVZ06382.1"/>
    </source>
</evidence>
<organism evidence="2 3">
    <name type="scientific">Vigna mungo</name>
    <name type="common">Black gram</name>
    <name type="synonym">Phaseolus mungo</name>
    <dbReference type="NCBI Taxonomy" id="3915"/>
    <lineage>
        <taxon>Eukaryota</taxon>
        <taxon>Viridiplantae</taxon>
        <taxon>Streptophyta</taxon>
        <taxon>Embryophyta</taxon>
        <taxon>Tracheophyta</taxon>
        <taxon>Spermatophyta</taxon>
        <taxon>Magnoliopsida</taxon>
        <taxon>eudicotyledons</taxon>
        <taxon>Gunneridae</taxon>
        <taxon>Pentapetalae</taxon>
        <taxon>rosids</taxon>
        <taxon>fabids</taxon>
        <taxon>Fabales</taxon>
        <taxon>Fabaceae</taxon>
        <taxon>Papilionoideae</taxon>
        <taxon>50 kb inversion clade</taxon>
        <taxon>NPAAA clade</taxon>
        <taxon>indigoferoid/millettioid clade</taxon>
        <taxon>Phaseoleae</taxon>
        <taxon>Vigna</taxon>
    </lineage>
</organism>
<feature type="region of interest" description="Disordered" evidence="1">
    <location>
        <begin position="95"/>
        <end position="115"/>
    </location>
</feature>
<accession>A0AAQ3NC74</accession>
<proteinExistence type="predicted"/>
<name>A0AAQ3NC74_VIGMU</name>
<sequence>MECNKILGKCYLQHACPVGDVYRTIIRNTVQGFILVGYIHMHICVQTKKSLRFTIDRKATHARQGFIKSAAMGLTERNARMHPYWLTNNPKQSIRLSRVAPAANTRGSQSTAKRS</sequence>